<dbReference type="PATRIC" id="fig|1423.134.peg.233"/>
<dbReference type="Proteomes" id="UP000076442">
    <property type="component" value="Unassembled WGS sequence"/>
</dbReference>
<feature type="region of interest" description="Disordered" evidence="1">
    <location>
        <begin position="1"/>
        <end position="44"/>
    </location>
</feature>
<evidence type="ECO:0000313" key="2">
    <source>
        <dbReference type="EMBL" id="KIU11358.1"/>
    </source>
</evidence>
<evidence type="ECO:0000313" key="3">
    <source>
        <dbReference type="EMBL" id="KZD91460.1"/>
    </source>
</evidence>
<accession>A0A0C3L6X9</accession>
<protein>
    <submittedName>
        <fullName evidence="3">Small acid-soluble spore protein</fullName>
    </submittedName>
    <submittedName>
        <fullName evidence="2">Small, acid-soluble spore protein M</fullName>
    </submittedName>
</protein>
<comment type="caution">
    <text evidence="2">The sequence shown here is derived from an EMBL/GenBank/DDBJ whole genome shotgun (WGS) entry which is preliminary data.</text>
</comment>
<dbReference type="Proteomes" id="UP000032247">
    <property type="component" value="Unassembled WGS sequence"/>
</dbReference>
<dbReference type="AlphaFoldDB" id="A0A0C3L6X9"/>
<reference evidence="2 4" key="1">
    <citation type="submission" date="2014-12" db="EMBL/GenBank/DDBJ databases">
        <title>Comparative genome analysis of Bacillus coagulans HM-08, Clostridium butyricum HM-68, Bacillus subtilis HM-66 and Bacillus licheniformis BL-09.</title>
        <authorList>
            <person name="Zhang H."/>
        </authorList>
    </citation>
    <scope>NUCLEOTIDE SEQUENCE [LARGE SCALE GENOMIC DNA]</scope>
    <source>
        <strain evidence="2 4">HM-66</strain>
    </source>
</reference>
<name>A0A0C3L6X9_BACIU</name>
<gene>
    <name evidence="3" type="ORF">B4122_2102</name>
    <name evidence="2" type="ORF">SC09_Contig24orf00313</name>
</gene>
<feature type="compositionally biased region" description="Basic residues" evidence="1">
    <location>
        <begin position="7"/>
        <end position="20"/>
    </location>
</feature>
<dbReference type="NCBIfam" id="NF041478">
    <property type="entry name" value="spor_prot_SspM"/>
    <property type="match status" value="1"/>
</dbReference>
<dbReference type="EMBL" id="JXBC01000003">
    <property type="protein sequence ID" value="KIU11358.1"/>
    <property type="molecule type" value="Genomic_DNA"/>
</dbReference>
<reference evidence="3 5" key="2">
    <citation type="submission" date="2015-09" db="EMBL/GenBank/DDBJ databases">
        <title>Spore heat resistance.</title>
        <authorList>
            <person name="Boekhorst J."/>
            <person name="Berendsen E.M."/>
            <person name="Wells-Bennik M.H."/>
            <person name="Kuipers O.P."/>
        </authorList>
    </citation>
    <scope>NUCLEOTIDE SEQUENCE [LARGE SCALE GENOMIC DNA]</scope>
    <source>
        <strain evidence="3 5">B4122</strain>
    </source>
</reference>
<sequence>MQTILVRRCRMKTRPKKAGQQKKTESKAIDSLDKKLGGPNRPST</sequence>
<dbReference type="EMBL" id="LJZV01000012">
    <property type="protein sequence ID" value="KZD91460.1"/>
    <property type="molecule type" value="Genomic_DNA"/>
</dbReference>
<evidence type="ECO:0000256" key="1">
    <source>
        <dbReference type="SAM" id="MobiDB-lite"/>
    </source>
</evidence>
<dbReference type="InterPro" id="IPR048194">
    <property type="entry name" value="SspM"/>
</dbReference>
<evidence type="ECO:0000313" key="5">
    <source>
        <dbReference type="Proteomes" id="UP000076442"/>
    </source>
</evidence>
<evidence type="ECO:0000313" key="4">
    <source>
        <dbReference type="Proteomes" id="UP000032247"/>
    </source>
</evidence>
<proteinExistence type="predicted"/>
<dbReference type="STRING" id="483913.AN935_10850"/>
<organism evidence="2 4">
    <name type="scientific">Bacillus subtilis</name>
    <dbReference type="NCBI Taxonomy" id="1423"/>
    <lineage>
        <taxon>Bacteria</taxon>
        <taxon>Bacillati</taxon>
        <taxon>Bacillota</taxon>
        <taxon>Bacilli</taxon>
        <taxon>Bacillales</taxon>
        <taxon>Bacillaceae</taxon>
        <taxon>Bacillus</taxon>
    </lineage>
</organism>
<feature type="compositionally biased region" description="Basic and acidic residues" evidence="1">
    <location>
        <begin position="22"/>
        <end position="36"/>
    </location>
</feature>